<dbReference type="SUPFAM" id="SSF158472">
    <property type="entry name" value="HAMP domain-like"/>
    <property type="match status" value="1"/>
</dbReference>
<dbReference type="SMART" id="SM00387">
    <property type="entry name" value="HATPase_c"/>
    <property type="match status" value="1"/>
</dbReference>
<evidence type="ECO:0000256" key="10">
    <source>
        <dbReference type="SAM" id="Phobius"/>
    </source>
</evidence>
<dbReference type="CDD" id="cd00082">
    <property type="entry name" value="HisKA"/>
    <property type="match status" value="1"/>
</dbReference>
<gene>
    <name evidence="13" type="ORF">FCU45_06180</name>
</gene>
<evidence type="ECO:0000313" key="14">
    <source>
        <dbReference type="Proteomes" id="UP000309561"/>
    </source>
</evidence>
<evidence type="ECO:0000256" key="3">
    <source>
        <dbReference type="ARBA" id="ARBA00012438"/>
    </source>
</evidence>
<feature type="transmembrane region" description="Helical" evidence="10">
    <location>
        <begin position="7"/>
        <end position="25"/>
    </location>
</feature>
<dbReference type="EMBL" id="SZPX01000004">
    <property type="protein sequence ID" value="TKI69643.1"/>
    <property type="molecule type" value="Genomic_DNA"/>
</dbReference>
<sequence length="401" mass="46534">MSIIKKISILFLISFVLMNIIGFWIDSINSKRVDDLIKEKYLKISNEIFQNIDNRDKVEEIISKYALKRVDALDKKEREVLYYEKHTFGFISIQKASFEDEFIIKINFLDETYTLKTPDEENINDKLKLNILIFLDVFVLFLIFLYLLKLLSPLKKITKEIQNFSNGDMQSRIEVTSNDEIGTLSRAFNTMAASIEELIKTREELLRDIGHELRTPIAKGKFATLQIEDISQKELLQKIFSDLEILTNELIELEKLNSTKLNITTFSAETLILESLSKLYIEDESNIALKIEDDFKIEGDLHYLSVALKNLIDNALKYASELPITLKASKQNIYVINRGEKLSKELEYYLKPFTQELSQRDGFGLGLSIVKKISDKHNFSLSYSYKDGQNIFCLDFVVNDF</sequence>
<organism evidence="13 14">
    <name type="scientific">Sulfurimonas crateris</name>
    <dbReference type="NCBI Taxonomy" id="2574727"/>
    <lineage>
        <taxon>Bacteria</taxon>
        <taxon>Pseudomonadati</taxon>
        <taxon>Campylobacterota</taxon>
        <taxon>Epsilonproteobacteria</taxon>
        <taxon>Campylobacterales</taxon>
        <taxon>Sulfurimonadaceae</taxon>
        <taxon>Sulfurimonas</taxon>
    </lineage>
</organism>
<dbReference type="Gene3D" id="3.30.565.10">
    <property type="entry name" value="Histidine kinase-like ATPase, C-terminal domain"/>
    <property type="match status" value="1"/>
</dbReference>
<dbReference type="SUPFAM" id="SSF55874">
    <property type="entry name" value="ATPase domain of HSP90 chaperone/DNA topoisomerase II/histidine kinase"/>
    <property type="match status" value="1"/>
</dbReference>
<dbReference type="InterPro" id="IPR005467">
    <property type="entry name" value="His_kinase_dom"/>
</dbReference>
<feature type="transmembrane region" description="Helical" evidence="10">
    <location>
        <begin position="129"/>
        <end position="148"/>
    </location>
</feature>
<dbReference type="InterPro" id="IPR003594">
    <property type="entry name" value="HATPase_dom"/>
</dbReference>
<dbReference type="InterPro" id="IPR036890">
    <property type="entry name" value="HATPase_C_sf"/>
</dbReference>
<feature type="domain" description="HAMP" evidence="12">
    <location>
        <begin position="148"/>
        <end position="200"/>
    </location>
</feature>
<name>A0A4V5TLY6_9BACT</name>
<dbReference type="InterPro" id="IPR036097">
    <property type="entry name" value="HisK_dim/P_sf"/>
</dbReference>
<dbReference type="PANTHER" id="PTHR45528:SF12">
    <property type="entry name" value="SENSOR HISTIDINE KINASE ARSS"/>
    <property type="match status" value="1"/>
</dbReference>
<proteinExistence type="predicted"/>
<comment type="caution">
    <text evidence="13">The sequence shown here is derived from an EMBL/GenBank/DDBJ whole genome shotgun (WGS) entry which is preliminary data.</text>
</comment>
<evidence type="ECO:0000256" key="5">
    <source>
        <dbReference type="ARBA" id="ARBA00022679"/>
    </source>
</evidence>
<evidence type="ECO:0000256" key="2">
    <source>
        <dbReference type="ARBA" id="ARBA00004141"/>
    </source>
</evidence>
<keyword evidence="8 10" id="KW-1133">Transmembrane helix</keyword>
<dbReference type="SUPFAM" id="SSF47384">
    <property type="entry name" value="Homodimeric domain of signal transducing histidine kinase"/>
    <property type="match status" value="1"/>
</dbReference>
<evidence type="ECO:0000256" key="7">
    <source>
        <dbReference type="ARBA" id="ARBA00022777"/>
    </source>
</evidence>
<dbReference type="OrthoDB" id="9812241at2"/>
<dbReference type="GO" id="GO:0016020">
    <property type="term" value="C:membrane"/>
    <property type="evidence" value="ECO:0007669"/>
    <property type="project" value="UniProtKB-SubCell"/>
</dbReference>
<evidence type="ECO:0000256" key="4">
    <source>
        <dbReference type="ARBA" id="ARBA00022553"/>
    </source>
</evidence>
<dbReference type="EC" id="2.7.13.3" evidence="3"/>
<keyword evidence="7 13" id="KW-0418">Kinase</keyword>
<dbReference type="PANTHER" id="PTHR45528">
    <property type="entry name" value="SENSOR HISTIDINE KINASE CPXA"/>
    <property type="match status" value="1"/>
</dbReference>
<dbReference type="PROSITE" id="PS50109">
    <property type="entry name" value="HIS_KIN"/>
    <property type="match status" value="1"/>
</dbReference>
<keyword evidence="9 10" id="KW-0472">Membrane</keyword>
<dbReference type="CDD" id="cd06225">
    <property type="entry name" value="HAMP"/>
    <property type="match status" value="1"/>
</dbReference>
<evidence type="ECO:0000259" key="12">
    <source>
        <dbReference type="PROSITE" id="PS50885"/>
    </source>
</evidence>
<dbReference type="InterPro" id="IPR047994">
    <property type="entry name" value="ArsS-like"/>
</dbReference>
<evidence type="ECO:0000256" key="8">
    <source>
        <dbReference type="ARBA" id="ARBA00022989"/>
    </source>
</evidence>
<evidence type="ECO:0000313" key="13">
    <source>
        <dbReference type="EMBL" id="TKI69643.1"/>
    </source>
</evidence>
<evidence type="ECO:0000256" key="6">
    <source>
        <dbReference type="ARBA" id="ARBA00022692"/>
    </source>
</evidence>
<dbReference type="CDD" id="cd00075">
    <property type="entry name" value="HATPase"/>
    <property type="match status" value="1"/>
</dbReference>
<dbReference type="RefSeq" id="WP_137013392.1">
    <property type="nucleotide sequence ID" value="NZ_SZPX01000004.1"/>
</dbReference>
<keyword evidence="5" id="KW-0808">Transferase</keyword>
<dbReference type="InterPro" id="IPR003661">
    <property type="entry name" value="HisK_dim/P_dom"/>
</dbReference>
<dbReference type="AlphaFoldDB" id="A0A4V5TLY6"/>
<keyword evidence="6 10" id="KW-0812">Transmembrane</keyword>
<evidence type="ECO:0000259" key="11">
    <source>
        <dbReference type="PROSITE" id="PS50109"/>
    </source>
</evidence>
<dbReference type="PROSITE" id="PS50885">
    <property type="entry name" value="HAMP"/>
    <property type="match status" value="1"/>
</dbReference>
<dbReference type="Proteomes" id="UP000309561">
    <property type="component" value="Unassembled WGS sequence"/>
</dbReference>
<accession>A0A4V5TLY6</accession>
<protein>
    <recommendedName>
        <fullName evidence="3">histidine kinase</fullName>
        <ecNumber evidence="3">2.7.13.3</ecNumber>
    </recommendedName>
</protein>
<feature type="domain" description="Histidine kinase" evidence="11">
    <location>
        <begin position="208"/>
        <end position="400"/>
    </location>
</feature>
<dbReference type="SMART" id="SM00304">
    <property type="entry name" value="HAMP"/>
    <property type="match status" value="1"/>
</dbReference>
<dbReference type="InterPro" id="IPR003660">
    <property type="entry name" value="HAMP_dom"/>
</dbReference>
<dbReference type="Gene3D" id="1.10.287.130">
    <property type="match status" value="1"/>
</dbReference>
<keyword evidence="14" id="KW-1185">Reference proteome</keyword>
<evidence type="ECO:0000256" key="1">
    <source>
        <dbReference type="ARBA" id="ARBA00000085"/>
    </source>
</evidence>
<dbReference type="GO" id="GO:0000155">
    <property type="term" value="F:phosphorelay sensor kinase activity"/>
    <property type="evidence" value="ECO:0007669"/>
    <property type="project" value="InterPro"/>
</dbReference>
<reference evidence="13 14" key="1">
    <citation type="submission" date="2019-04" db="EMBL/GenBank/DDBJ databases">
        <title>Sulfurimonas crateris sp. nov. a facultative anaerobic sulfur-oxidizing chemolithautotrophic bacterium isolated from a terrestrial mud vulcano.</title>
        <authorList>
            <person name="Ratnikova N.M."/>
            <person name="Slobodkin A.I."/>
            <person name="Merkel A.Y."/>
            <person name="Novikov A."/>
            <person name="Bonch-Osmolovskaya E.A."/>
            <person name="Slobodkina G.B."/>
        </authorList>
    </citation>
    <scope>NUCLEOTIDE SEQUENCE [LARGE SCALE GENOMIC DNA]</scope>
    <source>
        <strain evidence="13 14">SN118</strain>
    </source>
</reference>
<keyword evidence="4" id="KW-0597">Phosphoprotein</keyword>
<dbReference type="Pfam" id="PF00672">
    <property type="entry name" value="HAMP"/>
    <property type="match status" value="1"/>
</dbReference>
<dbReference type="Pfam" id="PF02518">
    <property type="entry name" value="HATPase_c"/>
    <property type="match status" value="1"/>
</dbReference>
<comment type="subcellular location">
    <subcellularLocation>
        <location evidence="2">Membrane</location>
        <topology evidence="2">Multi-pass membrane protein</topology>
    </subcellularLocation>
</comment>
<comment type="catalytic activity">
    <reaction evidence="1">
        <text>ATP + protein L-histidine = ADP + protein N-phospho-L-histidine.</text>
        <dbReference type="EC" id="2.7.13.3"/>
    </reaction>
</comment>
<evidence type="ECO:0000256" key="9">
    <source>
        <dbReference type="ARBA" id="ARBA00023136"/>
    </source>
</evidence>
<dbReference type="NCBIfam" id="NF038389">
    <property type="entry name" value="ArsS_fam_HK"/>
    <property type="match status" value="1"/>
</dbReference>
<dbReference type="Gene3D" id="1.10.8.500">
    <property type="entry name" value="HAMP domain in histidine kinase"/>
    <property type="match status" value="1"/>
</dbReference>
<dbReference type="InterPro" id="IPR050398">
    <property type="entry name" value="HssS/ArlS-like"/>
</dbReference>